<dbReference type="GO" id="GO:0036424">
    <property type="term" value="F:L-phosphoserine phosphatase activity"/>
    <property type="evidence" value="ECO:0007669"/>
    <property type="project" value="InterPro"/>
</dbReference>
<sequence>MPTTHVVTVIGNPVTAHALETVTASLTRAHATIEAIHRIADYPVTGLKLDVTATDCSPAATDTLRAALTDTSDDIDIAVEAAGQTARRLVMFDVDSTLVQGEVIEMLAAKAGAETRVRVITEAAMRGELDFTESLKQRVATLAGLDASALHEVATTIQLTPGARTTVRTLQQLGYYCGVVTGGFGQVIEGLTRELGFDYVQSNTLEIVDGTLTGRVTGKIIDRPAKAAALREFAHQAGVPMDQTVAVGDGANDIDMLNAAGLGIAFNAKPVLREVADATVSFPYLDAALLVMGITPDGLQATRATA</sequence>
<dbReference type="GO" id="GO:0006564">
    <property type="term" value="P:L-serine biosynthetic process"/>
    <property type="evidence" value="ECO:0007669"/>
    <property type="project" value="UniProtKB-KW"/>
</dbReference>
<dbReference type="AlphaFoldDB" id="A0A5Q5BSW2"/>
<evidence type="ECO:0000256" key="7">
    <source>
        <dbReference type="ARBA" id="ARBA00022801"/>
    </source>
</evidence>
<evidence type="ECO:0000256" key="5">
    <source>
        <dbReference type="ARBA" id="ARBA00022605"/>
    </source>
</evidence>
<organism evidence="15">
    <name type="scientific">Mycobacterium sp. (strain MCS)</name>
    <dbReference type="NCBI Taxonomy" id="164756"/>
    <lineage>
        <taxon>Bacteria</taxon>
        <taxon>Bacillati</taxon>
        <taxon>Actinomycetota</taxon>
        <taxon>Actinomycetes</taxon>
        <taxon>Mycobacteriales</taxon>
        <taxon>Mycobacteriaceae</taxon>
        <taxon>Mycobacterium</taxon>
    </lineage>
</organism>
<dbReference type="InterPro" id="IPR036412">
    <property type="entry name" value="HAD-like_sf"/>
</dbReference>
<protein>
    <recommendedName>
        <fullName evidence="4">phosphoserine phosphatase</fullName>
        <ecNumber evidence="4">3.1.3.3</ecNumber>
    </recommendedName>
    <alternativeName>
        <fullName evidence="10">O-phosphoserine phosphohydrolase</fullName>
    </alternativeName>
</protein>
<keyword evidence="15" id="KW-0614">Plasmid</keyword>
<evidence type="ECO:0000256" key="4">
    <source>
        <dbReference type="ARBA" id="ARBA00012640"/>
    </source>
</evidence>
<evidence type="ECO:0000259" key="14">
    <source>
        <dbReference type="Pfam" id="PF21086"/>
    </source>
</evidence>
<evidence type="ECO:0000256" key="3">
    <source>
        <dbReference type="ARBA" id="ARBA00009184"/>
    </source>
</evidence>
<evidence type="ECO:0000256" key="10">
    <source>
        <dbReference type="ARBA" id="ARBA00031693"/>
    </source>
</evidence>
<evidence type="ECO:0000256" key="2">
    <source>
        <dbReference type="ARBA" id="ARBA00005135"/>
    </source>
</evidence>
<dbReference type="NCBIfam" id="TIGR01488">
    <property type="entry name" value="HAD-SF-IB"/>
    <property type="match status" value="1"/>
</dbReference>
<name>A0A5Q5BSW2_MYCSS</name>
<dbReference type="UniPathway" id="UPA00135">
    <property type="reaction ID" value="UER00198"/>
</dbReference>
<dbReference type="SFLD" id="SFLDS00003">
    <property type="entry name" value="Haloacid_Dehalogenase"/>
    <property type="match status" value="1"/>
</dbReference>
<dbReference type="InterPro" id="IPR049148">
    <property type="entry name" value="PSP_ACT"/>
</dbReference>
<comment type="catalytic activity">
    <reaction evidence="12">
        <text>O-phospho-D-serine + H2O = D-serine + phosphate</text>
        <dbReference type="Rhea" id="RHEA:24873"/>
        <dbReference type="ChEBI" id="CHEBI:15377"/>
        <dbReference type="ChEBI" id="CHEBI:35247"/>
        <dbReference type="ChEBI" id="CHEBI:43474"/>
        <dbReference type="ChEBI" id="CHEBI:58680"/>
        <dbReference type="EC" id="3.1.3.3"/>
    </reaction>
</comment>
<comment type="catalytic activity">
    <reaction evidence="11">
        <text>O-phospho-L-serine + H2O = L-serine + phosphate</text>
        <dbReference type="Rhea" id="RHEA:21208"/>
        <dbReference type="ChEBI" id="CHEBI:15377"/>
        <dbReference type="ChEBI" id="CHEBI:33384"/>
        <dbReference type="ChEBI" id="CHEBI:43474"/>
        <dbReference type="ChEBI" id="CHEBI:57524"/>
        <dbReference type="EC" id="3.1.3.3"/>
    </reaction>
</comment>
<accession>A0A5Q5BSW2</accession>
<keyword evidence="7 15" id="KW-0378">Hydrolase</keyword>
<evidence type="ECO:0000256" key="8">
    <source>
        <dbReference type="ARBA" id="ARBA00022842"/>
    </source>
</evidence>
<keyword evidence="8" id="KW-0460">Magnesium</keyword>
<dbReference type="SFLD" id="SFLDG01137">
    <property type="entry name" value="C1.6.1:_Phosphoserine_Phosphat"/>
    <property type="match status" value="1"/>
</dbReference>
<dbReference type="GO" id="GO:0005737">
    <property type="term" value="C:cytoplasm"/>
    <property type="evidence" value="ECO:0007669"/>
    <property type="project" value="TreeGrafter"/>
</dbReference>
<dbReference type="CDD" id="cd07500">
    <property type="entry name" value="HAD_PSP"/>
    <property type="match status" value="1"/>
</dbReference>
<dbReference type="PANTHER" id="PTHR43344">
    <property type="entry name" value="PHOSPHOSERINE PHOSPHATASE"/>
    <property type="match status" value="1"/>
</dbReference>
<feature type="active site" description="Nucleophile" evidence="13">
    <location>
        <position position="93"/>
    </location>
</feature>
<reference evidence="15" key="1">
    <citation type="submission" date="2006-06" db="EMBL/GenBank/DDBJ databases">
        <title>Complete sequence of plasmid of Mycobacterium sp. MCS.</title>
        <authorList>
            <consortium name="US DOE Joint Genome Institute"/>
            <person name="Copeland A."/>
            <person name="Lucas S."/>
            <person name="Lapidus A."/>
            <person name="Barry K."/>
            <person name="Detter J.C."/>
            <person name="Glavina del Rio T."/>
            <person name="Hammon N."/>
            <person name="Israni S."/>
            <person name="Dalin E."/>
            <person name="Tice H."/>
            <person name="Pitluck S."/>
            <person name="Martinez M."/>
            <person name="Schmutz J."/>
            <person name="Larimer F."/>
            <person name="Land M."/>
            <person name="Hauser L."/>
            <person name="Kyrpides N."/>
            <person name="Kim E."/>
            <person name="Miller C.D."/>
            <person name="Hughes J.E."/>
            <person name="Anderson A.J."/>
            <person name="Sims R.C."/>
            <person name="Richardson P."/>
        </authorList>
    </citation>
    <scope>NUCLEOTIDE SEQUENCE [LARGE SCALE GENOMIC DNA]</scope>
    <source>
        <strain evidence="15">MCS</strain>
        <plasmid evidence="15">Plasmid1</plasmid>
    </source>
</reference>
<dbReference type="Pfam" id="PF12710">
    <property type="entry name" value="HAD"/>
    <property type="match status" value="1"/>
</dbReference>
<evidence type="ECO:0000256" key="13">
    <source>
        <dbReference type="PIRSR" id="PIRSR604469-1"/>
    </source>
</evidence>
<keyword evidence="6" id="KW-0479">Metal-binding</keyword>
<evidence type="ECO:0000256" key="6">
    <source>
        <dbReference type="ARBA" id="ARBA00022723"/>
    </source>
</evidence>
<dbReference type="KEGG" id="mmc:Mmcs_5506"/>
<dbReference type="SUPFAM" id="SSF56784">
    <property type="entry name" value="HAD-like"/>
    <property type="match status" value="1"/>
</dbReference>
<dbReference type="GO" id="GO:0000287">
    <property type="term" value="F:magnesium ion binding"/>
    <property type="evidence" value="ECO:0007669"/>
    <property type="project" value="TreeGrafter"/>
</dbReference>
<dbReference type="InterPro" id="IPR023214">
    <property type="entry name" value="HAD_sf"/>
</dbReference>
<evidence type="ECO:0000256" key="11">
    <source>
        <dbReference type="ARBA" id="ARBA00048138"/>
    </source>
</evidence>
<proteinExistence type="inferred from homology"/>
<dbReference type="Gene3D" id="3.30.70.260">
    <property type="match status" value="1"/>
</dbReference>
<dbReference type="EC" id="3.1.3.3" evidence="4"/>
<comment type="pathway">
    <text evidence="2">Amino-acid biosynthesis; L-serine biosynthesis; L-serine from 3-phospho-D-glycerate: step 3/3.</text>
</comment>
<comment type="similarity">
    <text evidence="3">Belongs to the HAD-like hydrolase superfamily. SerB family.</text>
</comment>
<dbReference type="Pfam" id="PF21086">
    <property type="entry name" value="ACT_PSP_2"/>
    <property type="match status" value="1"/>
</dbReference>
<evidence type="ECO:0000256" key="9">
    <source>
        <dbReference type="ARBA" id="ARBA00023299"/>
    </source>
</evidence>
<dbReference type="SFLD" id="SFLDF00029">
    <property type="entry name" value="phosphoserine_phosphatase"/>
    <property type="match status" value="1"/>
</dbReference>
<keyword evidence="5" id="KW-0028">Amino-acid biosynthesis</keyword>
<dbReference type="Gene3D" id="3.40.50.1000">
    <property type="entry name" value="HAD superfamily/HAD-like"/>
    <property type="match status" value="1"/>
</dbReference>
<feature type="active site" description="Proton donor" evidence="13">
    <location>
        <position position="95"/>
    </location>
</feature>
<feature type="domain" description="Phosphoserine phosphatase ACT" evidence="14">
    <location>
        <begin position="4"/>
        <end position="80"/>
    </location>
</feature>
<dbReference type="NCBIfam" id="TIGR00338">
    <property type="entry name" value="serB"/>
    <property type="match status" value="1"/>
</dbReference>
<dbReference type="InterPro" id="IPR050582">
    <property type="entry name" value="HAD-like_SerB"/>
</dbReference>
<dbReference type="EMBL" id="CP000385">
    <property type="protein sequence ID" value="ABG11606.1"/>
    <property type="molecule type" value="Genomic_DNA"/>
</dbReference>
<comment type="cofactor">
    <cofactor evidence="1">
        <name>Mg(2+)</name>
        <dbReference type="ChEBI" id="CHEBI:18420"/>
    </cofactor>
</comment>
<evidence type="ECO:0000256" key="12">
    <source>
        <dbReference type="ARBA" id="ARBA00048523"/>
    </source>
</evidence>
<evidence type="ECO:0000256" key="1">
    <source>
        <dbReference type="ARBA" id="ARBA00001946"/>
    </source>
</evidence>
<dbReference type="PANTHER" id="PTHR43344:SF2">
    <property type="entry name" value="PHOSPHOSERINE PHOSPHATASE"/>
    <property type="match status" value="1"/>
</dbReference>
<gene>
    <name evidence="15" type="ordered locus">Mmcs_5506</name>
</gene>
<keyword evidence="9" id="KW-0718">Serine biosynthesis</keyword>
<dbReference type="InterPro" id="IPR004469">
    <property type="entry name" value="PSP"/>
</dbReference>
<geneLocation type="plasmid" evidence="15">
    <name>Plasmid1</name>
</geneLocation>
<dbReference type="SFLD" id="SFLDG01136">
    <property type="entry name" value="C1.6:_Phosphoserine_Phosphatas"/>
    <property type="match status" value="1"/>
</dbReference>
<evidence type="ECO:0000313" key="15">
    <source>
        <dbReference type="EMBL" id="ABG11606.1"/>
    </source>
</evidence>